<keyword evidence="1" id="KW-0812">Transmembrane</keyword>
<proteinExistence type="predicted"/>
<organism evidence="2 3">
    <name type="scientific">Acidianus brierleyi</name>
    <dbReference type="NCBI Taxonomy" id="41673"/>
    <lineage>
        <taxon>Archaea</taxon>
        <taxon>Thermoproteota</taxon>
        <taxon>Thermoprotei</taxon>
        <taxon>Sulfolobales</taxon>
        <taxon>Sulfolobaceae</taxon>
        <taxon>Acidianus</taxon>
    </lineage>
</organism>
<gene>
    <name evidence="2" type="ORF">DFR85_01405</name>
</gene>
<dbReference type="EMBL" id="CP029289">
    <property type="protein sequence ID" value="AWR95863.1"/>
    <property type="molecule type" value="Genomic_DNA"/>
</dbReference>
<evidence type="ECO:0000313" key="2">
    <source>
        <dbReference type="EMBL" id="AWR95863.1"/>
    </source>
</evidence>
<dbReference type="OrthoDB" id="39559at2157"/>
<sequence>MSEITLLLLPFIFLWGLWLRFYRKIISEGLAFPGSDYKEEKIKIKPNSSVILQVKGKCTILVNSMTGWATIRINNGAKQKIYKIRLINIDGKLEIINESKIFPLDIIVRCSYLTYE</sequence>
<name>A0A2U9IIL2_9CREN</name>
<keyword evidence="1" id="KW-0472">Membrane</keyword>
<keyword evidence="3" id="KW-1185">Reference proteome</keyword>
<dbReference type="AlphaFoldDB" id="A0A2U9IIL2"/>
<dbReference type="Proteomes" id="UP000248044">
    <property type="component" value="Chromosome"/>
</dbReference>
<protein>
    <submittedName>
        <fullName evidence="2">Uncharacterized protein</fullName>
    </submittedName>
</protein>
<feature type="transmembrane region" description="Helical" evidence="1">
    <location>
        <begin position="6"/>
        <end position="22"/>
    </location>
</feature>
<evidence type="ECO:0000313" key="3">
    <source>
        <dbReference type="Proteomes" id="UP000248044"/>
    </source>
</evidence>
<dbReference type="KEGG" id="abri:DFR85_01405"/>
<reference evidence="2 3" key="1">
    <citation type="submission" date="2018-05" db="EMBL/GenBank/DDBJ databases">
        <title>Complete Genome Sequences of Extremely Thermoacidophilic, Metal-Mobilizing Type-Strain Members of the Archaeal Family Sulfolobaceae: Acidianus brierleyi DSM-1651T, Acidianus sulfidivorans DSM-18786T, Metallosphaera hakonensis DSM-7519T, and Metallosphaera prunae DSM-10039T.</title>
        <authorList>
            <person name="Counts J.A."/>
            <person name="Kelly R.M."/>
        </authorList>
    </citation>
    <scope>NUCLEOTIDE SEQUENCE [LARGE SCALE GENOMIC DNA]</scope>
    <source>
        <strain evidence="2 3">DSM 1651</strain>
    </source>
</reference>
<keyword evidence="1" id="KW-1133">Transmembrane helix</keyword>
<accession>A0A2U9IIL2</accession>
<evidence type="ECO:0000256" key="1">
    <source>
        <dbReference type="SAM" id="Phobius"/>
    </source>
</evidence>